<proteinExistence type="predicted"/>
<protein>
    <submittedName>
        <fullName evidence="1">Uncharacterized protein</fullName>
    </submittedName>
</protein>
<dbReference type="PANTHER" id="PTHR35284">
    <property type="entry name" value="OUTER ENVELOPE PORE PROTEIN 24A, CHLOROPLASTIC-RELATED"/>
    <property type="match status" value="1"/>
</dbReference>
<name>A0ABR2PET7_9ROSI</name>
<gene>
    <name evidence="1" type="ORF">V6N11_010236</name>
</gene>
<reference evidence="1 2" key="1">
    <citation type="journal article" date="2024" name="G3 (Bethesda)">
        <title>Genome assembly of Hibiscus sabdariffa L. provides insights into metabolisms of medicinal natural products.</title>
        <authorList>
            <person name="Kim T."/>
        </authorList>
    </citation>
    <scope>NUCLEOTIDE SEQUENCE [LARGE SCALE GENOMIC DNA]</scope>
    <source>
        <strain evidence="1">TK-2024</strain>
        <tissue evidence="1">Old leaves</tissue>
    </source>
</reference>
<dbReference type="PANTHER" id="PTHR35284:SF5">
    <property type="entry name" value="OUTER ENVELOPE PORE PROTEIN 24, CHLOROPLASTIC-LIKE"/>
    <property type="match status" value="1"/>
</dbReference>
<dbReference type="InterPro" id="IPR034626">
    <property type="entry name" value="OEP24"/>
</dbReference>
<accession>A0ABR2PET7</accession>
<sequence>MMNAAVSFVGEANGNKKGLSATIAANPGDLKLRASFSDTNFTDGSTLNLDDLLISVEKPGSFLIDFDITKKDVQFRFMDAFKVEGKQVNWTYTHMRNDRRTILDATLMFDRASKLSVSHELGSVNCKLKYSYVHKGLTTIEPCYDSAKKSWDLAVSRRILGGDLIKANYETSSQVLGVEWSNSSLLYEDGKSVKVSASFSLAEGLHTPELSVRSMWNFQA</sequence>
<evidence type="ECO:0000313" key="1">
    <source>
        <dbReference type="EMBL" id="KAK8986685.1"/>
    </source>
</evidence>
<evidence type="ECO:0000313" key="2">
    <source>
        <dbReference type="Proteomes" id="UP001396334"/>
    </source>
</evidence>
<dbReference type="Proteomes" id="UP001396334">
    <property type="component" value="Unassembled WGS sequence"/>
</dbReference>
<keyword evidence="2" id="KW-1185">Reference proteome</keyword>
<organism evidence="1 2">
    <name type="scientific">Hibiscus sabdariffa</name>
    <name type="common">roselle</name>
    <dbReference type="NCBI Taxonomy" id="183260"/>
    <lineage>
        <taxon>Eukaryota</taxon>
        <taxon>Viridiplantae</taxon>
        <taxon>Streptophyta</taxon>
        <taxon>Embryophyta</taxon>
        <taxon>Tracheophyta</taxon>
        <taxon>Spermatophyta</taxon>
        <taxon>Magnoliopsida</taxon>
        <taxon>eudicotyledons</taxon>
        <taxon>Gunneridae</taxon>
        <taxon>Pentapetalae</taxon>
        <taxon>rosids</taxon>
        <taxon>malvids</taxon>
        <taxon>Malvales</taxon>
        <taxon>Malvaceae</taxon>
        <taxon>Malvoideae</taxon>
        <taxon>Hibiscus</taxon>
    </lineage>
</organism>
<comment type="caution">
    <text evidence="1">The sequence shown here is derived from an EMBL/GenBank/DDBJ whole genome shotgun (WGS) entry which is preliminary data.</text>
</comment>
<dbReference type="EMBL" id="JBBPBN010000063">
    <property type="protein sequence ID" value="KAK8986685.1"/>
    <property type="molecule type" value="Genomic_DNA"/>
</dbReference>